<evidence type="ECO:0000313" key="2">
    <source>
        <dbReference type="Proteomes" id="UP000019270"/>
    </source>
</evidence>
<dbReference type="PATRIC" id="fig|1307436.3.peg.4958"/>
<evidence type="ECO:0000313" key="1">
    <source>
        <dbReference type="EMBL" id="EWG08621.1"/>
    </source>
</evidence>
<dbReference type="eggNOG" id="ENOG5030D44">
    <property type="taxonomic scope" value="Bacteria"/>
</dbReference>
<dbReference type="AlphaFoldDB" id="W7KZC2"/>
<reference evidence="2" key="1">
    <citation type="submission" date="2013-03" db="EMBL/GenBank/DDBJ databases">
        <title>Draft genome sequence of Bacillus firmus DS1.</title>
        <authorList>
            <person name="Peng D."/>
            <person name="Zhu L."/>
            <person name="Sun M."/>
        </authorList>
    </citation>
    <scope>NUCLEOTIDE SEQUENCE [LARGE SCALE GENOMIC DNA]</scope>
    <source>
        <strain evidence="2">DS1</strain>
    </source>
</reference>
<dbReference type="EMBL" id="APVL01000034">
    <property type="protein sequence ID" value="EWG08621.1"/>
    <property type="molecule type" value="Genomic_DNA"/>
</dbReference>
<organism evidence="1 2">
    <name type="scientific">Cytobacillus firmus DS1</name>
    <dbReference type="NCBI Taxonomy" id="1307436"/>
    <lineage>
        <taxon>Bacteria</taxon>
        <taxon>Bacillati</taxon>
        <taxon>Bacillota</taxon>
        <taxon>Bacilli</taxon>
        <taxon>Bacillales</taxon>
        <taxon>Bacillaceae</taxon>
        <taxon>Cytobacillus</taxon>
    </lineage>
</organism>
<name>W7KZC2_CYTFI</name>
<gene>
    <name evidence="1" type="ORF">PBF_23268</name>
</gene>
<reference evidence="1 2" key="2">
    <citation type="journal article" date="2016" name="Sci. Rep.">
        <title>A novel serine protease, Sep1, from Bacillus firmus DS-1 has nematicidal activity and degrades multiple intestinal-associated nematode proteins.</title>
        <authorList>
            <person name="Geng C."/>
            <person name="Nie X."/>
            <person name="Tang Z."/>
            <person name="Zhang Y."/>
            <person name="Lin J."/>
            <person name="Sun M."/>
            <person name="Peng D."/>
        </authorList>
    </citation>
    <scope>NUCLEOTIDE SEQUENCE [LARGE SCALE GENOMIC DNA]</scope>
    <source>
        <strain evidence="1 2">DS1</strain>
    </source>
</reference>
<dbReference type="Proteomes" id="UP000019270">
    <property type="component" value="Unassembled WGS sequence"/>
</dbReference>
<protein>
    <submittedName>
        <fullName evidence="1">Uncharacterized protein</fullName>
    </submittedName>
</protein>
<comment type="caution">
    <text evidence="1">The sequence shown here is derived from an EMBL/GenBank/DDBJ whole genome shotgun (WGS) entry which is preliminary data.</text>
</comment>
<sequence length="324" mass="37676">MSRYQNIFQYYRGQSRGSTLETKQLQIENNLTKAFLNVLQYSSPEMTSKFLKFAGLSPIVTQSFEYRYQVANVLSHVSSKGAIIGIAESDEVRNSKEKMFTIPDGAILSEDVSVLIESKVGYNSYLTHQQLEGHKSSFAPGQQIKEKPIILTWMDIRNFFQGDLSLFEERGEQITCFLIKQFEEFCLLNSIGDRQKSKEYFFLHFEKEAAQKLARDVDRYICSEFAPYIEDAGTKDGIGYRKKGRTKFATLTTARQRCLILHIGRKEEKLGLQLQEKIDSVLGKKYDRKPYEEVKYPHEAYIRLEWVSDLQYIKEFISQAYNRN</sequence>
<accession>W7KZC2</accession>
<proteinExistence type="predicted"/>